<comment type="caution">
    <text evidence="1">The sequence shown here is derived from an EMBL/GenBank/DDBJ whole genome shotgun (WGS) entry which is preliminary data.</text>
</comment>
<reference evidence="1 2" key="1">
    <citation type="submission" date="2013-09" db="EMBL/GenBank/DDBJ databases">
        <authorList>
            <person name="Zeng Z."/>
            <person name="Chen C."/>
        </authorList>
    </citation>
    <scope>NUCLEOTIDE SEQUENCE [LARGE SCALE GENOMIC DNA]</scope>
    <source>
        <strain evidence="1 2">F44-8</strain>
    </source>
</reference>
<protein>
    <submittedName>
        <fullName evidence="1">Uncharacterized protein</fullName>
    </submittedName>
</protein>
<dbReference type="STRING" id="1406840.Q763_09250"/>
<proteinExistence type="predicted"/>
<dbReference type="AlphaFoldDB" id="A0A0A2LPY0"/>
<dbReference type="EMBL" id="JRLV01000008">
    <property type="protein sequence ID" value="KGO81258.1"/>
    <property type="molecule type" value="Genomic_DNA"/>
</dbReference>
<dbReference type="RefSeq" id="WP_035133419.1">
    <property type="nucleotide sequence ID" value="NZ_JRLV01000008.1"/>
</dbReference>
<accession>A0A0A2LPY0</accession>
<dbReference type="eggNOG" id="ENOG5033124">
    <property type="taxonomic scope" value="Bacteria"/>
</dbReference>
<dbReference type="Proteomes" id="UP000030129">
    <property type="component" value="Unassembled WGS sequence"/>
</dbReference>
<organism evidence="1 2">
    <name type="scientific">Flavobacterium beibuense F44-8</name>
    <dbReference type="NCBI Taxonomy" id="1406840"/>
    <lineage>
        <taxon>Bacteria</taxon>
        <taxon>Pseudomonadati</taxon>
        <taxon>Bacteroidota</taxon>
        <taxon>Flavobacteriia</taxon>
        <taxon>Flavobacteriales</taxon>
        <taxon>Flavobacteriaceae</taxon>
        <taxon>Flavobacterium</taxon>
    </lineage>
</organism>
<name>A0A0A2LPY0_9FLAO</name>
<sequence>MKEIEQIYFNDFGVSFYWRKNDRLLTDRIQVIFKETGFYFTREEVQRFACIVNEMYDKNHCGGCGFRNKCHRFLLKTPVNEIELAVSAQELIDIKDLLEGTLFTVNLNEYINNVCKN</sequence>
<gene>
    <name evidence="1" type="ORF">Q763_09250</name>
</gene>
<evidence type="ECO:0000313" key="2">
    <source>
        <dbReference type="Proteomes" id="UP000030129"/>
    </source>
</evidence>
<evidence type="ECO:0000313" key="1">
    <source>
        <dbReference type="EMBL" id="KGO81258.1"/>
    </source>
</evidence>
<keyword evidence="2" id="KW-1185">Reference proteome</keyword>